<accession>A0A8H7IF87</accession>
<dbReference type="Proteomes" id="UP000614334">
    <property type="component" value="Unassembled WGS sequence"/>
</dbReference>
<dbReference type="InterPro" id="IPR036646">
    <property type="entry name" value="PGAM_B_sf"/>
</dbReference>
<evidence type="ECO:0000313" key="3">
    <source>
        <dbReference type="EMBL" id="KAF8754318.1"/>
    </source>
</evidence>
<feature type="domain" description="Inositol polyphosphate-related phosphatase" evidence="2">
    <location>
        <begin position="223"/>
        <end position="477"/>
    </location>
</feature>
<feature type="compositionally biased region" description="Acidic residues" evidence="1">
    <location>
        <begin position="578"/>
        <end position="597"/>
    </location>
</feature>
<feature type="compositionally biased region" description="Polar residues" evidence="1">
    <location>
        <begin position="757"/>
        <end position="773"/>
    </location>
</feature>
<feature type="compositionally biased region" description="Polar residues" evidence="1">
    <location>
        <begin position="641"/>
        <end position="653"/>
    </location>
</feature>
<feature type="compositionally biased region" description="Basic residues" evidence="1">
    <location>
        <begin position="470"/>
        <end position="486"/>
    </location>
</feature>
<sequence length="1486" mass="161168">MESRKVRASKLKLLGKEEGSHPSGMMFGALNDSPPTANPAPEEKQAQFDHALKIQIISWNMNDTLPKLDDTGHPYHIIVIAGQECPTGLLPMGMGAVKMERSKDIKAKSKEEDGSPNKHKKPRRSEEEELQPLNELPPVKDAPPLTPTVQGASLPHTGQIQHSSGWSALLEDWYSKGLGAKRFSLEDWQMPTSPVMAAPPSPVPSRSPSLPALPLPPAIPDPAKLTVPPSPRRMSTLIHGHPLSNHSNGHAISPTEQGPYTLVAKERLMGIYMAVYVHRETRSLVRGFSKSSVTAGLIGGRLGNKGGVGISLNVAGSSFLFVNAHLAAHEGRQAMRIENMEKIQAELKLDNFGEHPHPRKPIPDFTKTDITNAFDYTFIFGDLNFRLSVSRLHADWLISRQDYHQAQEFDELRTNMRSNKIFPGFEEPEIRFPPTFKYDVPKSRHHHSRRQKEGRDKSGKVSGMGGVRVSIRRSRKRRKSRGKIKGVAREANGNTDEGEDEKVSGPQTLQPVNERETEVSSIGEDDSDMERDQEQDQELDSVSAFSAVARPSGSTNRPPSTRSHRSGIPSTRSPFSEPDTELHDDDENDTACEDGEDTSLHHNTQLNAGNAPGRNAVLKIFTRNARQSWRAIVAKSTSSLGAVNIPKSPTSPIFDSRPRAKSPSKSERFSSGIGLGLPERLRGVSTGPHTASGLSTPTAGVAMGRSQPNLVLDTSMAEPAEELKPRASVDGNRNVTGALGIAGMGGTLAPPPMIRANSSVGSTAGNSLNAQTEDSSDSENVRGVYDTSSKQRVPSWCDRIVYKSMVLPPQPPPSLPVPTFSASLADTLHEDNRFGRVGNLFTGIRHLGTRGRKDSLPQPNSRENTQGSLSRTGSLRLKEAGSKTNSNYVRTREAHLSESRASPFLQQPGDGDDSGIVIMHGNSSRPGSSGRSGKGSSSKRPGSAGSTGTANGDAPASLHWPRTNPFARLLHPHHHHTPGGPGLIHAVSMEPQPQPTAEPGPIPRPRSFSTTPRQSDSDADNTPVPPSKDDGIWRFFRSFNREPTVVVAEPEPEPEPVEKPETRRRGDIVCLSYGTLDDREMQRLGGRSDHRPVIDTMTKVENKVCLIVHDGWGVSDVEKGNAVKGGDTTNMDTIAKDHSARTLQAHGLAVGLSDGLMGNSEVDIVRIDVSIKKREFHKNKTILESLKHAKDTPGAFIYLAWSPDGGFIQKEQYGEIGTIVGRYYAWTGINAVKVAIDGLVSGEGESPLIRLRPLKKGDADQGQVFSKPARLDLIPQVRQGYDILLQLSLDRMREIVSVFGLPDKPMEVTVPKDLFFFNGGVEKQFEQEERELIPSPKVATYDKQPEMSAQGVADKVAETVAGGKYDFVGHTGVYEAAVQAITATDKAVKTVYDACQKAGYVLAITADHGNAEQMINPETGNPHTAHTTNPVPFIITGDPSKYGLVGDEEDGEDEEGKGALADVAPTILDLMGLDKPEGKPAVAACG</sequence>
<gene>
    <name evidence="3" type="ORF">RHS01_06258</name>
</gene>
<dbReference type="InterPro" id="IPR036691">
    <property type="entry name" value="Endo/exonu/phosph_ase_sf"/>
</dbReference>
<dbReference type="SMART" id="SM00128">
    <property type="entry name" value="IPPc"/>
    <property type="match status" value="1"/>
</dbReference>
<feature type="compositionally biased region" description="Low complexity" evidence="1">
    <location>
        <begin position="923"/>
        <end position="946"/>
    </location>
</feature>
<dbReference type="PANTHER" id="PTHR11200:SF275">
    <property type="entry name" value="LD06095P"/>
    <property type="match status" value="1"/>
</dbReference>
<dbReference type="GO" id="GO:0046856">
    <property type="term" value="P:phosphatidylinositol dephosphorylation"/>
    <property type="evidence" value="ECO:0007669"/>
    <property type="project" value="InterPro"/>
</dbReference>
<evidence type="ECO:0000259" key="2">
    <source>
        <dbReference type="SMART" id="SM00128"/>
    </source>
</evidence>
<feature type="compositionally biased region" description="Basic residues" evidence="1">
    <location>
        <begin position="1"/>
        <end position="10"/>
    </location>
</feature>
<dbReference type="Gene3D" id="3.40.720.10">
    <property type="entry name" value="Alkaline Phosphatase, subunit A"/>
    <property type="match status" value="2"/>
</dbReference>
<feature type="region of interest" description="Disordered" evidence="1">
    <location>
        <begin position="1"/>
        <end position="26"/>
    </location>
</feature>
<dbReference type="Pfam" id="PF01676">
    <property type="entry name" value="Metalloenzyme"/>
    <property type="match status" value="1"/>
</dbReference>
<feature type="compositionally biased region" description="Polar residues" evidence="1">
    <location>
        <begin position="857"/>
        <end position="873"/>
    </location>
</feature>
<dbReference type="SUPFAM" id="SSF53649">
    <property type="entry name" value="Alkaline phosphatase-like"/>
    <property type="match status" value="1"/>
</dbReference>
<dbReference type="Gene3D" id="3.40.1450.10">
    <property type="entry name" value="BPG-independent phosphoglycerate mutase, domain B"/>
    <property type="match status" value="1"/>
</dbReference>
<feature type="region of interest" description="Disordered" evidence="1">
    <location>
        <begin position="757"/>
        <end position="789"/>
    </location>
</feature>
<dbReference type="Gene3D" id="3.60.10.10">
    <property type="entry name" value="Endonuclease/exonuclease/phosphatase"/>
    <property type="match status" value="2"/>
</dbReference>
<feature type="compositionally biased region" description="Basic and acidic residues" evidence="1">
    <location>
        <begin position="102"/>
        <end position="116"/>
    </location>
</feature>
<dbReference type="InterPro" id="IPR006124">
    <property type="entry name" value="Metalloenzyme"/>
</dbReference>
<evidence type="ECO:0000313" key="4">
    <source>
        <dbReference type="Proteomes" id="UP000614334"/>
    </source>
</evidence>
<protein>
    <submittedName>
        <fullName evidence="3">Phosphoglycerate mutase</fullName>
    </submittedName>
</protein>
<dbReference type="PANTHER" id="PTHR11200">
    <property type="entry name" value="INOSITOL 5-PHOSPHATASE"/>
    <property type="match status" value="1"/>
</dbReference>
<dbReference type="InterPro" id="IPR000300">
    <property type="entry name" value="IPPc"/>
</dbReference>
<dbReference type="GO" id="GO:0005737">
    <property type="term" value="C:cytoplasm"/>
    <property type="evidence" value="ECO:0007669"/>
    <property type="project" value="InterPro"/>
</dbReference>
<proteinExistence type="predicted"/>
<dbReference type="InterPro" id="IPR017850">
    <property type="entry name" value="Alkaline_phosphatase_core_sf"/>
</dbReference>
<feature type="region of interest" description="Disordered" evidence="1">
    <location>
        <begin position="102"/>
        <end position="143"/>
    </location>
</feature>
<dbReference type="EMBL" id="JACYCF010000011">
    <property type="protein sequence ID" value="KAF8754318.1"/>
    <property type="molecule type" value="Genomic_DNA"/>
</dbReference>
<feature type="compositionally biased region" description="Polar residues" evidence="1">
    <location>
        <begin position="552"/>
        <end position="561"/>
    </location>
</feature>
<feature type="region of interest" description="Disordered" evidence="1">
    <location>
        <begin position="641"/>
        <end position="678"/>
    </location>
</feature>
<reference evidence="3" key="1">
    <citation type="submission" date="2020-09" db="EMBL/GenBank/DDBJ databases">
        <title>Comparative genome analyses of four rice-infecting Rhizoctonia solani isolates reveal extensive enrichment of homogalacturonan modification genes.</title>
        <authorList>
            <person name="Lee D.-Y."/>
            <person name="Jeon J."/>
            <person name="Kim K.-T."/>
            <person name="Cheong K."/>
            <person name="Song H."/>
            <person name="Choi G."/>
            <person name="Ko J."/>
            <person name="Opiyo S.O."/>
            <person name="Zuo S."/>
            <person name="Madhav S."/>
            <person name="Lee Y.-H."/>
            <person name="Wang G.-L."/>
        </authorList>
    </citation>
    <scope>NUCLEOTIDE SEQUENCE</scope>
    <source>
        <strain evidence="3">AG1-IA B2</strain>
    </source>
</reference>
<dbReference type="GO" id="GO:0046872">
    <property type="term" value="F:metal ion binding"/>
    <property type="evidence" value="ECO:0007669"/>
    <property type="project" value="InterPro"/>
</dbReference>
<dbReference type="InterPro" id="IPR046985">
    <property type="entry name" value="IP5"/>
</dbReference>
<dbReference type="SUPFAM" id="SSF56219">
    <property type="entry name" value="DNase I-like"/>
    <property type="match status" value="1"/>
</dbReference>
<evidence type="ECO:0000256" key="1">
    <source>
        <dbReference type="SAM" id="MobiDB-lite"/>
    </source>
</evidence>
<feature type="compositionally biased region" description="Acidic residues" evidence="1">
    <location>
        <begin position="523"/>
        <end position="539"/>
    </location>
</feature>
<feature type="region of interest" description="Disordered" evidence="1">
    <location>
        <begin position="433"/>
        <end position="611"/>
    </location>
</feature>
<comment type="caution">
    <text evidence="3">The sequence shown here is derived from an EMBL/GenBank/DDBJ whole genome shotgun (WGS) entry which is preliminary data.</text>
</comment>
<dbReference type="Pfam" id="PF22669">
    <property type="entry name" value="Exo_endo_phos2"/>
    <property type="match status" value="1"/>
</dbReference>
<dbReference type="GO" id="GO:0004439">
    <property type="term" value="F:phosphatidylinositol-4,5-bisphosphate 5-phosphatase activity"/>
    <property type="evidence" value="ECO:0007669"/>
    <property type="project" value="TreeGrafter"/>
</dbReference>
<name>A0A8H7IF87_9AGAM</name>
<feature type="compositionally biased region" description="Pro residues" evidence="1">
    <location>
        <begin position="992"/>
        <end position="1004"/>
    </location>
</feature>
<feature type="region of interest" description="Disordered" evidence="1">
    <location>
        <begin position="848"/>
        <end position="1032"/>
    </location>
</feature>
<dbReference type="GO" id="GO:0004619">
    <property type="term" value="F:phosphoglycerate mutase activity"/>
    <property type="evidence" value="ECO:0007669"/>
    <property type="project" value="InterPro"/>
</dbReference>
<organism evidence="3 4">
    <name type="scientific">Rhizoctonia solani</name>
    <dbReference type="NCBI Taxonomy" id="456999"/>
    <lineage>
        <taxon>Eukaryota</taxon>
        <taxon>Fungi</taxon>
        <taxon>Dikarya</taxon>
        <taxon>Basidiomycota</taxon>
        <taxon>Agaricomycotina</taxon>
        <taxon>Agaricomycetes</taxon>
        <taxon>Cantharellales</taxon>
        <taxon>Ceratobasidiaceae</taxon>
        <taxon>Rhizoctonia</taxon>
    </lineage>
</organism>